<reference evidence="4 5" key="1">
    <citation type="journal article" date="2018" name="Nat. Ecol. Evol.">
        <title>Genomic signatures of mitonuclear coevolution across populations of Tigriopus californicus.</title>
        <authorList>
            <person name="Barreto F.S."/>
            <person name="Watson E.T."/>
            <person name="Lima T.G."/>
            <person name="Willett C.S."/>
            <person name="Edmands S."/>
            <person name="Li W."/>
            <person name="Burton R.S."/>
        </authorList>
    </citation>
    <scope>NUCLEOTIDE SEQUENCE [LARGE SCALE GENOMIC DNA]</scope>
    <source>
        <strain evidence="4 5">San Diego</strain>
    </source>
</reference>
<dbReference type="Gene3D" id="1.10.340.70">
    <property type="match status" value="1"/>
</dbReference>
<comment type="caution">
    <text evidence="4">The sequence shown here is derived from an EMBL/GenBank/DDBJ whole genome shotgun (WGS) entry which is preliminary data.</text>
</comment>
<dbReference type="STRING" id="6832.A0A553NZ37"/>
<dbReference type="EMBL" id="VCGU01000009">
    <property type="protein sequence ID" value="TRY70704.1"/>
    <property type="molecule type" value="Genomic_DNA"/>
</dbReference>
<dbReference type="InterPro" id="IPR048270">
    <property type="entry name" value="PNMA_C"/>
</dbReference>
<evidence type="ECO:0000256" key="1">
    <source>
        <dbReference type="ARBA" id="ARBA00012493"/>
    </source>
</evidence>
<feature type="domain" description="Integrase zinc-binding" evidence="3">
    <location>
        <begin position="327"/>
        <end position="381"/>
    </location>
</feature>
<dbReference type="InterPro" id="IPR050951">
    <property type="entry name" value="Retrovirus_Pol_polyprotein"/>
</dbReference>
<sequence>MEEFPHWEQTIQVMEQLLDMTESMEVEEVLETLQRHFEDCLSVMTRRVAFHRCTQRPGELFSDFFVRLKLLDSNAELDNMSYDDQLATRIVVAVQDKDLQRELLKIETPGLAKIKTKKCLSWETANANQQILQKWGNQGRKSRDHSRGSIAKEDETLKCKCCERKFHSWEECFSKDKSCHGCGRKSHLKPMGPAKKNFNSIKSGEKKVARTNAVRICLSKKHVGRSTPLADVTFRLNSGLTIRVKVLPDTGATDSIVSASLISCYKMKVDGLRKCRILTPNGSEMACIRVVELNAKWGERESLITAFFLPDTQDFILLWHDMVAILVPSSVRKNMLKRLHLTHQAIVRTKSRARETLFWHGMMNDVVQMINACDKCQTQRPGQTKEPLKFDAATEFPFQSLSADLFEFRGQHFLLRTMMPVLPCALRKIGHRRTTEAELNRAQQYQNQKKAYDEHSRTLFTLKIGTQVRIQDPQTGRWEKVGEILRVRNNEKFYVVLCEGKEYLRNRCFLKPVYAFSDDGYTEQENAIG</sequence>
<evidence type="ECO:0000313" key="4">
    <source>
        <dbReference type="EMBL" id="TRY70704.1"/>
    </source>
</evidence>
<dbReference type="PANTHER" id="PTHR37984">
    <property type="entry name" value="PROTEIN CBG26694"/>
    <property type="match status" value="1"/>
</dbReference>
<proteinExistence type="predicted"/>
<dbReference type="Pfam" id="PF14893">
    <property type="entry name" value="PNMA"/>
    <property type="match status" value="1"/>
</dbReference>
<accession>A0A553NZ37</accession>
<dbReference type="Proteomes" id="UP000318571">
    <property type="component" value="Chromosome 9"/>
</dbReference>
<feature type="non-terminal residue" evidence="4">
    <location>
        <position position="529"/>
    </location>
</feature>
<dbReference type="AlphaFoldDB" id="A0A553NZ37"/>
<dbReference type="Pfam" id="PF17921">
    <property type="entry name" value="Integrase_H2C2"/>
    <property type="match status" value="1"/>
</dbReference>
<name>A0A553NZ37_TIGCA</name>
<organism evidence="4 5">
    <name type="scientific">Tigriopus californicus</name>
    <name type="common">Marine copepod</name>
    <dbReference type="NCBI Taxonomy" id="6832"/>
    <lineage>
        <taxon>Eukaryota</taxon>
        <taxon>Metazoa</taxon>
        <taxon>Ecdysozoa</taxon>
        <taxon>Arthropoda</taxon>
        <taxon>Crustacea</taxon>
        <taxon>Multicrustacea</taxon>
        <taxon>Hexanauplia</taxon>
        <taxon>Copepoda</taxon>
        <taxon>Harpacticoida</taxon>
        <taxon>Harpacticidae</taxon>
        <taxon>Tigriopus</taxon>
    </lineage>
</organism>
<evidence type="ECO:0000259" key="3">
    <source>
        <dbReference type="Pfam" id="PF17921"/>
    </source>
</evidence>
<dbReference type="GO" id="GO:0003964">
    <property type="term" value="F:RNA-directed DNA polymerase activity"/>
    <property type="evidence" value="ECO:0007669"/>
    <property type="project" value="UniProtKB-EC"/>
</dbReference>
<dbReference type="EC" id="2.7.7.49" evidence="1"/>
<protein>
    <recommendedName>
        <fullName evidence="1">RNA-directed DNA polymerase</fullName>
        <ecNumber evidence="1">2.7.7.49</ecNumber>
    </recommendedName>
</protein>
<keyword evidence="5" id="KW-1185">Reference proteome</keyword>
<dbReference type="PANTHER" id="PTHR37984:SF5">
    <property type="entry name" value="PROTEIN NYNRIN-LIKE"/>
    <property type="match status" value="1"/>
</dbReference>
<evidence type="ECO:0000259" key="2">
    <source>
        <dbReference type="Pfam" id="PF14893"/>
    </source>
</evidence>
<dbReference type="OMA" id="SWETANA"/>
<feature type="domain" description="Paraneoplastic antigen Ma-like C-terminal" evidence="2">
    <location>
        <begin position="11"/>
        <end position="83"/>
    </location>
</feature>
<dbReference type="InterPro" id="IPR041588">
    <property type="entry name" value="Integrase_H2C2"/>
</dbReference>
<dbReference type="Pfam" id="PF08284">
    <property type="entry name" value="RVP_2"/>
    <property type="match status" value="1"/>
</dbReference>
<evidence type="ECO:0000313" key="5">
    <source>
        <dbReference type="Proteomes" id="UP000318571"/>
    </source>
</evidence>
<gene>
    <name evidence="4" type="ORF">TCAL_13682</name>
</gene>